<evidence type="ECO:0000313" key="2">
    <source>
        <dbReference type="EMBL" id="GBM92219.1"/>
    </source>
</evidence>
<dbReference type="AlphaFoldDB" id="A0A4Y2JRZ7"/>
<sequence length="139" mass="16073">MKQALFGLSRGGSQAVDHEELSLLPFRLEAQTIRHNNFIEQKKVLLFSLLNIKCIFYQEPRRSAKDLMDEFQCAWCSRRFNLKDGHFCFLKGKPDNEYSESDLDELEKLAERLEAATRNQDCTSDDFGPSSPKIRGHDT</sequence>
<proteinExistence type="predicted"/>
<evidence type="ECO:0000313" key="3">
    <source>
        <dbReference type="Proteomes" id="UP000499080"/>
    </source>
</evidence>
<reference evidence="2 3" key="1">
    <citation type="journal article" date="2019" name="Sci. Rep.">
        <title>Orb-weaving spider Araneus ventricosus genome elucidates the spidroin gene catalogue.</title>
        <authorList>
            <person name="Kono N."/>
            <person name="Nakamura H."/>
            <person name="Ohtoshi R."/>
            <person name="Moran D.A.P."/>
            <person name="Shinohara A."/>
            <person name="Yoshida Y."/>
            <person name="Fujiwara M."/>
            <person name="Mori M."/>
            <person name="Tomita M."/>
            <person name="Arakawa K."/>
        </authorList>
    </citation>
    <scope>NUCLEOTIDE SEQUENCE [LARGE SCALE GENOMIC DNA]</scope>
</reference>
<name>A0A4Y2JRZ7_ARAVE</name>
<evidence type="ECO:0000256" key="1">
    <source>
        <dbReference type="SAM" id="MobiDB-lite"/>
    </source>
</evidence>
<keyword evidence="3" id="KW-1185">Reference proteome</keyword>
<gene>
    <name evidence="2" type="ORF">AVEN_58238_1</name>
</gene>
<organism evidence="2 3">
    <name type="scientific">Araneus ventricosus</name>
    <name type="common">Orbweaver spider</name>
    <name type="synonym">Epeira ventricosa</name>
    <dbReference type="NCBI Taxonomy" id="182803"/>
    <lineage>
        <taxon>Eukaryota</taxon>
        <taxon>Metazoa</taxon>
        <taxon>Ecdysozoa</taxon>
        <taxon>Arthropoda</taxon>
        <taxon>Chelicerata</taxon>
        <taxon>Arachnida</taxon>
        <taxon>Araneae</taxon>
        <taxon>Araneomorphae</taxon>
        <taxon>Entelegynae</taxon>
        <taxon>Araneoidea</taxon>
        <taxon>Araneidae</taxon>
        <taxon>Araneus</taxon>
    </lineage>
</organism>
<dbReference type="Proteomes" id="UP000499080">
    <property type="component" value="Unassembled WGS sequence"/>
</dbReference>
<dbReference type="EMBL" id="BGPR01003771">
    <property type="protein sequence ID" value="GBM92219.1"/>
    <property type="molecule type" value="Genomic_DNA"/>
</dbReference>
<comment type="caution">
    <text evidence="2">The sequence shown here is derived from an EMBL/GenBank/DDBJ whole genome shotgun (WGS) entry which is preliminary data.</text>
</comment>
<protein>
    <submittedName>
        <fullName evidence="2">Uncharacterized protein</fullName>
    </submittedName>
</protein>
<feature type="region of interest" description="Disordered" evidence="1">
    <location>
        <begin position="115"/>
        <end position="139"/>
    </location>
</feature>
<accession>A0A4Y2JRZ7</accession>